<dbReference type="GO" id="GO:0019432">
    <property type="term" value="P:triglyceride biosynthetic process"/>
    <property type="evidence" value="ECO:0007669"/>
    <property type="project" value="TreeGrafter"/>
</dbReference>
<evidence type="ECO:0000313" key="14">
    <source>
        <dbReference type="EMBL" id="KAF2862397.1"/>
    </source>
</evidence>
<comment type="subcellular location">
    <subcellularLocation>
        <location evidence="1 11">Endoplasmic reticulum membrane</location>
        <topology evidence="1 11">Multi-pass membrane protein</topology>
    </subcellularLocation>
</comment>
<keyword evidence="7 13" id="KW-1133">Transmembrane helix</keyword>
<dbReference type="PANTHER" id="PTHR10408">
    <property type="entry name" value="STEROL O-ACYLTRANSFERASE"/>
    <property type="match status" value="1"/>
</dbReference>
<evidence type="ECO:0000256" key="9">
    <source>
        <dbReference type="ARBA" id="ARBA00023315"/>
    </source>
</evidence>
<evidence type="ECO:0000256" key="3">
    <source>
        <dbReference type="ARBA" id="ARBA00009010"/>
    </source>
</evidence>
<dbReference type="GO" id="GO:0004144">
    <property type="term" value="F:diacylglycerol O-acyltransferase activity"/>
    <property type="evidence" value="ECO:0007669"/>
    <property type="project" value="TreeGrafter"/>
</dbReference>
<evidence type="ECO:0000256" key="2">
    <source>
        <dbReference type="ARBA" id="ARBA00005189"/>
    </source>
</evidence>
<feature type="transmembrane region" description="Helical" evidence="13">
    <location>
        <begin position="398"/>
        <end position="415"/>
    </location>
</feature>
<dbReference type="PIRSF" id="PIRSF000439">
    <property type="entry name" value="Oat_ACAT_DAG_ARE"/>
    <property type="match status" value="1"/>
</dbReference>
<keyword evidence="4 11" id="KW-0808">Transferase</keyword>
<dbReference type="OrthoDB" id="10039049at2759"/>
<feature type="transmembrane region" description="Helical" evidence="13">
    <location>
        <begin position="132"/>
        <end position="157"/>
    </location>
</feature>
<dbReference type="Proteomes" id="UP000799421">
    <property type="component" value="Unassembled WGS sequence"/>
</dbReference>
<evidence type="ECO:0000256" key="11">
    <source>
        <dbReference type="PIRNR" id="PIRNR000439"/>
    </source>
</evidence>
<keyword evidence="8 11" id="KW-0472">Membrane</keyword>
<organism evidence="14 15">
    <name type="scientific">Piedraia hortae CBS 480.64</name>
    <dbReference type="NCBI Taxonomy" id="1314780"/>
    <lineage>
        <taxon>Eukaryota</taxon>
        <taxon>Fungi</taxon>
        <taxon>Dikarya</taxon>
        <taxon>Ascomycota</taxon>
        <taxon>Pezizomycotina</taxon>
        <taxon>Dothideomycetes</taxon>
        <taxon>Dothideomycetidae</taxon>
        <taxon>Capnodiales</taxon>
        <taxon>Piedraiaceae</taxon>
        <taxon>Piedraia</taxon>
    </lineage>
</organism>
<evidence type="ECO:0000256" key="1">
    <source>
        <dbReference type="ARBA" id="ARBA00004477"/>
    </source>
</evidence>
<dbReference type="EMBL" id="MU005966">
    <property type="protein sequence ID" value="KAF2862397.1"/>
    <property type="molecule type" value="Genomic_DNA"/>
</dbReference>
<keyword evidence="9 11" id="KW-0012">Acyltransferase</keyword>
<evidence type="ECO:0000256" key="13">
    <source>
        <dbReference type="SAM" id="Phobius"/>
    </source>
</evidence>
<protein>
    <recommendedName>
        <fullName evidence="11">O-acyltransferase</fullName>
    </recommendedName>
</protein>
<evidence type="ECO:0000256" key="12">
    <source>
        <dbReference type="PIRSR" id="PIRSR000439-1"/>
    </source>
</evidence>
<sequence length="470" mass="53390">MAEDAARQVIAGQPSSRYKHVFAIHTKVRPSCLTHTPDAVAPSFVGFRNLMGLMLVASNLRLMLENFRKYGFLVTLSGAPVRPDDWAWFVIMYALTPAFLFVAYAIEAAAAEYARGIVGAHKREEKHEDDGALFSTWGVVAICHASNATIMLGLAIYVVYMRILNPSIAIFTITHAIIVWLKVSSYAFTNRDLRHAYVNGQSDVNLPELYKQCPYPRNITLRNLCYFWWAPTLVYQPVYPSAPERRWGFIAKRACEFLILNALILIAVQQYALPLLRNSFDDVSQLKVINVVERVLKLSTISLVCWLAGFFAIFQSFLNLLAELLKFGDREFYSDWWNSADLRTYWTSWNKPVSHFLRRHVYTPMVGRGVPRNLAQLITFTFSGLLHEVLVGVPTHNVLGVAFLGMLLQIPLIYLTDRLSRGERGHNEKLMGNLIFWISFCIFGQPLAVLIYFCAWQAKYGGEITTVAVQ</sequence>
<feature type="transmembrane region" description="Helical" evidence="13">
    <location>
        <begin position="301"/>
        <end position="322"/>
    </location>
</feature>
<evidence type="ECO:0000256" key="8">
    <source>
        <dbReference type="ARBA" id="ARBA00023136"/>
    </source>
</evidence>
<dbReference type="PANTHER" id="PTHR10408:SF7">
    <property type="entry name" value="DIACYLGLYCEROL O-ACYLTRANSFERASE 1"/>
    <property type="match status" value="1"/>
</dbReference>
<dbReference type="Pfam" id="PF03062">
    <property type="entry name" value="MBOAT"/>
    <property type="match status" value="1"/>
</dbReference>
<feature type="transmembrane region" description="Helical" evidence="13">
    <location>
        <begin position="86"/>
        <end position="111"/>
    </location>
</feature>
<gene>
    <name evidence="14" type="ORF">K470DRAFT_256032</name>
</gene>
<keyword evidence="15" id="KW-1185">Reference proteome</keyword>
<dbReference type="AlphaFoldDB" id="A0A6A7C571"/>
<evidence type="ECO:0000256" key="4">
    <source>
        <dbReference type="ARBA" id="ARBA00022679"/>
    </source>
</evidence>
<comment type="function">
    <text evidence="10">Sterol O-acyltransferase that catalyzes the formation of stery esters.</text>
</comment>
<feature type="transmembrane region" description="Helical" evidence="13">
    <location>
        <begin position="254"/>
        <end position="273"/>
    </location>
</feature>
<feature type="transmembrane region" description="Helical" evidence="13">
    <location>
        <begin position="163"/>
        <end position="181"/>
    </location>
</feature>
<evidence type="ECO:0000256" key="5">
    <source>
        <dbReference type="ARBA" id="ARBA00022692"/>
    </source>
</evidence>
<proteinExistence type="inferred from homology"/>
<accession>A0A6A7C571</accession>
<keyword evidence="6 11" id="KW-0256">Endoplasmic reticulum</keyword>
<feature type="transmembrane region" description="Helical" evidence="13">
    <location>
        <begin position="435"/>
        <end position="458"/>
    </location>
</feature>
<dbReference type="InterPro" id="IPR004299">
    <property type="entry name" value="MBOAT_fam"/>
</dbReference>
<name>A0A6A7C571_9PEZI</name>
<feature type="active site" evidence="12">
    <location>
        <position position="387"/>
    </location>
</feature>
<comment type="similarity">
    <text evidence="3 11">Belongs to the membrane-bound acyltransferase family. Sterol o-acyltransferase subfamily.</text>
</comment>
<evidence type="ECO:0000256" key="6">
    <source>
        <dbReference type="ARBA" id="ARBA00022824"/>
    </source>
</evidence>
<evidence type="ECO:0000313" key="15">
    <source>
        <dbReference type="Proteomes" id="UP000799421"/>
    </source>
</evidence>
<keyword evidence="5 13" id="KW-0812">Transmembrane</keyword>
<comment type="pathway">
    <text evidence="2">Lipid metabolism.</text>
</comment>
<evidence type="ECO:0000256" key="7">
    <source>
        <dbReference type="ARBA" id="ARBA00022989"/>
    </source>
</evidence>
<reference evidence="14" key="1">
    <citation type="journal article" date="2020" name="Stud. Mycol.">
        <title>101 Dothideomycetes genomes: a test case for predicting lifestyles and emergence of pathogens.</title>
        <authorList>
            <person name="Haridas S."/>
            <person name="Albert R."/>
            <person name="Binder M."/>
            <person name="Bloem J."/>
            <person name="Labutti K."/>
            <person name="Salamov A."/>
            <person name="Andreopoulos B."/>
            <person name="Baker S."/>
            <person name="Barry K."/>
            <person name="Bills G."/>
            <person name="Bluhm B."/>
            <person name="Cannon C."/>
            <person name="Castanera R."/>
            <person name="Culley D."/>
            <person name="Daum C."/>
            <person name="Ezra D."/>
            <person name="Gonzalez J."/>
            <person name="Henrissat B."/>
            <person name="Kuo A."/>
            <person name="Liang C."/>
            <person name="Lipzen A."/>
            <person name="Lutzoni F."/>
            <person name="Magnuson J."/>
            <person name="Mondo S."/>
            <person name="Nolan M."/>
            <person name="Ohm R."/>
            <person name="Pangilinan J."/>
            <person name="Park H.-J."/>
            <person name="Ramirez L."/>
            <person name="Alfaro M."/>
            <person name="Sun H."/>
            <person name="Tritt A."/>
            <person name="Yoshinaga Y."/>
            <person name="Zwiers L.-H."/>
            <person name="Turgeon B."/>
            <person name="Goodwin S."/>
            <person name="Spatafora J."/>
            <person name="Crous P."/>
            <person name="Grigoriev I."/>
        </authorList>
    </citation>
    <scope>NUCLEOTIDE SEQUENCE</scope>
    <source>
        <strain evidence="14">CBS 480.64</strain>
    </source>
</reference>
<dbReference type="InterPro" id="IPR014371">
    <property type="entry name" value="Oat_ACAT_DAG_ARE"/>
</dbReference>
<dbReference type="GO" id="GO:0005789">
    <property type="term" value="C:endoplasmic reticulum membrane"/>
    <property type="evidence" value="ECO:0007669"/>
    <property type="project" value="UniProtKB-SubCell"/>
</dbReference>
<evidence type="ECO:0000256" key="10">
    <source>
        <dbReference type="ARBA" id="ARBA00023568"/>
    </source>
</evidence>